<feature type="compositionally biased region" description="Low complexity" evidence="1">
    <location>
        <begin position="92"/>
        <end position="110"/>
    </location>
</feature>
<gene>
    <name evidence="3" type="ORF">KZO77_05055</name>
</gene>
<name>A0ABS6Y4J0_9BACT</name>
<comment type="caution">
    <text evidence="3">The sequence shown here is derived from an EMBL/GenBank/DDBJ whole genome shotgun (WGS) entry which is preliminary data.</text>
</comment>
<dbReference type="EMBL" id="JAHXCP010000005">
    <property type="protein sequence ID" value="MBW4754411.1"/>
    <property type="molecule type" value="Genomic_DNA"/>
</dbReference>
<keyword evidence="2" id="KW-0472">Membrane</keyword>
<feature type="transmembrane region" description="Helical" evidence="2">
    <location>
        <begin position="6"/>
        <end position="25"/>
    </location>
</feature>
<reference evidence="3 4" key="1">
    <citation type="submission" date="2021-07" db="EMBL/GenBank/DDBJ databases">
        <title>Genomic diversity and antimicrobial resistance of Prevotella spp. isolated from chronic lung disease airways.</title>
        <authorList>
            <person name="Webb K.A."/>
            <person name="Olagoke O.S."/>
            <person name="Baird T."/>
            <person name="Neill J."/>
            <person name="Pham A."/>
            <person name="Wells T.J."/>
            <person name="Ramsay K.A."/>
            <person name="Bell S.C."/>
            <person name="Sarovich D.S."/>
            <person name="Price E.P."/>
        </authorList>
    </citation>
    <scope>NUCLEOTIDE SEQUENCE [LARGE SCALE GENOMIC DNA]</scope>
    <source>
        <strain evidence="3 4">SCHI0027.S.6</strain>
    </source>
</reference>
<evidence type="ECO:0000256" key="1">
    <source>
        <dbReference type="SAM" id="MobiDB-lite"/>
    </source>
</evidence>
<keyword evidence="4" id="KW-1185">Reference proteome</keyword>
<keyword evidence="2" id="KW-1133">Transmembrane helix</keyword>
<evidence type="ECO:0000313" key="4">
    <source>
        <dbReference type="Proteomes" id="UP000812077"/>
    </source>
</evidence>
<evidence type="ECO:0000256" key="2">
    <source>
        <dbReference type="SAM" id="Phobius"/>
    </source>
</evidence>
<protein>
    <submittedName>
        <fullName evidence="3">Uncharacterized protein</fullName>
    </submittedName>
</protein>
<sequence>MGAFGIFFLCLTFFYLLYYAAMILMDIYGKKARQVDGVEEFKVGGGAGTAENPDQVLEREEGGYDIIGHDDEVPIAYPLESSSSTNDTLPNDSVDSSSESSEQEGSSYDEMLLAKSEGTAIKKEFQEEYDEDEMFEASLEPMDGSRKLFRHIITNI</sequence>
<organism evidence="3 4">
    <name type="scientific">Prevotella melaninogenica</name>
    <dbReference type="NCBI Taxonomy" id="28132"/>
    <lineage>
        <taxon>Bacteria</taxon>
        <taxon>Pseudomonadati</taxon>
        <taxon>Bacteroidota</taxon>
        <taxon>Bacteroidia</taxon>
        <taxon>Bacteroidales</taxon>
        <taxon>Prevotellaceae</taxon>
        <taxon>Prevotella</taxon>
    </lineage>
</organism>
<keyword evidence="2" id="KW-0812">Transmembrane</keyword>
<proteinExistence type="predicted"/>
<feature type="region of interest" description="Disordered" evidence="1">
    <location>
        <begin position="77"/>
        <end position="113"/>
    </location>
</feature>
<dbReference type="RefSeq" id="WP_219433100.1">
    <property type="nucleotide sequence ID" value="NZ_JAHXCB010000006.1"/>
</dbReference>
<feature type="compositionally biased region" description="Polar residues" evidence="1">
    <location>
        <begin position="80"/>
        <end position="91"/>
    </location>
</feature>
<accession>A0ABS6Y4J0</accession>
<evidence type="ECO:0000313" key="3">
    <source>
        <dbReference type="EMBL" id="MBW4754411.1"/>
    </source>
</evidence>
<dbReference type="Proteomes" id="UP000812077">
    <property type="component" value="Unassembled WGS sequence"/>
</dbReference>